<dbReference type="InterPro" id="IPR007693">
    <property type="entry name" value="DNA_helicase_DnaB-like_N"/>
</dbReference>
<dbReference type="Gene3D" id="3.40.50.300">
    <property type="entry name" value="P-loop containing nucleotide triphosphate hydrolases"/>
    <property type="match status" value="1"/>
</dbReference>
<comment type="caution">
    <text evidence="12">The sequence shown here is derived from an EMBL/GenBank/DDBJ whole genome shotgun (WGS) entry which is preliminary data.</text>
</comment>
<dbReference type="InterPro" id="IPR007694">
    <property type="entry name" value="DNA_helicase_DnaB-like_C"/>
</dbReference>
<comment type="catalytic activity">
    <reaction evidence="10">
        <text>ATP + H2O = ADP + phosphate + H(+)</text>
        <dbReference type="Rhea" id="RHEA:13065"/>
        <dbReference type="ChEBI" id="CHEBI:15377"/>
        <dbReference type="ChEBI" id="CHEBI:15378"/>
        <dbReference type="ChEBI" id="CHEBI:30616"/>
        <dbReference type="ChEBI" id="CHEBI:43474"/>
        <dbReference type="ChEBI" id="CHEBI:456216"/>
        <dbReference type="EC" id="5.6.2.3"/>
    </reaction>
</comment>
<evidence type="ECO:0000256" key="3">
    <source>
        <dbReference type="ARBA" id="ARBA00022741"/>
    </source>
</evidence>
<dbReference type="PANTHER" id="PTHR30153">
    <property type="entry name" value="REPLICATIVE DNA HELICASE DNAB"/>
    <property type="match status" value="1"/>
</dbReference>
<evidence type="ECO:0000256" key="4">
    <source>
        <dbReference type="ARBA" id="ARBA00022801"/>
    </source>
</evidence>
<keyword evidence="2" id="KW-0235">DNA replication</keyword>
<dbReference type="Proteomes" id="UP001501822">
    <property type="component" value="Unassembled WGS sequence"/>
</dbReference>
<dbReference type="EC" id="5.6.2.3" evidence="9"/>
<dbReference type="SUPFAM" id="SSF52540">
    <property type="entry name" value="P-loop containing nucleoside triphosphate hydrolases"/>
    <property type="match status" value="1"/>
</dbReference>
<dbReference type="RefSeq" id="WP_252801278.1">
    <property type="nucleotide sequence ID" value="NZ_BAAABM010000037.1"/>
</dbReference>
<keyword evidence="6" id="KW-0067">ATP-binding</keyword>
<evidence type="ECO:0000256" key="10">
    <source>
        <dbReference type="ARBA" id="ARBA00048954"/>
    </source>
</evidence>
<protein>
    <recommendedName>
        <fullName evidence="9">DNA 5'-3' helicase</fullName>
        <ecNumber evidence="9">5.6.2.3</ecNumber>
    </recommendedName>
</protein>
<keyword evidence="7" id="KW-0238">DNA-binding</keyword>
<organism evidence="12 13">
    <name type="scientific">Actinoallomurus spadix</name>
    <dbReference type="NCBI Taxonomy" id="79912"/>
    <lineage>
        <taxon>Bacteria</taxon>
        <taxon>Bacillati</taxon>
        <taxon>Actinomycetota</taxon>
        <taxon>Actinomycetes</taxon>
        <taxon>Streptosporangiales</taxon>
        <taxon>Thermomonosporaceae</taxon>
        <taxon>Actinoallomurus</taxon>
    </lineage>
</organism>
<dbReference type="GO" id="GO:0004386">
    <property type="term" value="F:helicase activity"/>
    <property type="evidence" value="ECO:0007669"/>
    <property type="project" value="UniProtKB-KW"/>
</dbReference>
<evidence type="ECO:0000256" key="5">
    <source>
        <dbReference type="ARBA" id="ARBA00022806"/>
    </source>
</evidence>
<dbReference type="Pfam" id="PF03796">
    <property type="entry name" value="DnaB_C"/>
    <property type="match status" value="1"/>
</dbReference>
<sequence length="459" mass="49512">MTADQDYESLPGLAPADAVIAAEQAVLGAAIQSRAAAEAAVDMLAPGDFWRPHHQTIAETITALVEAGDPVSPVSVLDHLTTRGVAGTIGGGATLLQLTQRYSSSVKYDARIVADDAFRRRVLEALANAQRLASEPGFDPDRHVDVIRSAIDQATAKVTGEQPPTIGEVVLRRLEDLETGQPTVDAIPLPWADMHRLLAGLRPGQLVVIGARPGIGKSVTGLDIARSAAVRNGMPTLLHSLEMTAAEVADRLMAAEATVELARLREENLKPSDWERIARVQDRVQAAPLIVDDDPRVTLARVRARLRGMARTAPAKLVIIDYLGLMQAPKAESRERAVAELSRGLKLMAMEFGVAIVALHQLNRESLKRNDKRPTMADLRDSGAVEQDADIVILLHREDAHDKESPRSGELDLIVDKNRSGPTGLVSVAFQGHYARTGDMAVGHWPTTPTDGRHLRAVD</sequence>
<evidence type="ECO:0000313" key="12">
    <source>
        <dbReference type="EMBL" id="GAA0347731.1"/>
    </source>
</evidence>
<evidence type="ECO:0000256" key="9">
    <source>
        <dbReference type="ARBA" id="ARBA00044969"/>
    </source>
</evidence>
<dbReference type="InterPro" id="IPR016136">
    <property type="entry name" value="DNA_helicase_N/primase_C"/>
</dbReference>
<evidence type="ECO:0000313" key="13">
    <source>
        <dbReference type="Proteomes" id="UP001501822"/>
    </source>
</evidence>
<keyword evidence="8" id="KW-0413">Isomerase</keyword>
<evidence type="ECO:0000259" key="11">
    <source>
        <dbReference type="PROSITE" id="PS51199"/>
    </source>
</evidence>
<dbReference type="InterPro" id="IPR027417">
    <property type="entry name" value="P-loop_NTPase"/>
</dbReference>
<dbReference type="PANTHER" id="PTHR30153:SF2">
    <property type="entry name" value="REPLICATIVE DNA HELICASE"/>
    <property type="match status" value="1"/>
</dbReference>
<proteinExistence type="inferred from homology"/>
<accession>A0ABP3GKU0</accession>
<evidence type="ECO:0000256" key="2">
    <source>
        <dbReference type="ARBA" id="ARBA00022705"/>
    </source>
</evidence>
<evidence type="ECO:0000256" key="1">
    <source>
        <dbReference type="ARBA" id="ARBA00008428"/>
    </source>
</evidence>
<keyword evidence="5 12" id="KW-0347">Helicase</keyword>
<keyword evidence="13" id="KW-1185">Reference proteome</keyword>
<dbReference type="InterPro" id="IPR036185">
    <property type="entry name" value="DNA_heli_DnaB-like_N_sf"/>
</dbReference>
<evidence type="ECO:0000256" key="6">
    <source>
        <dbReference type="ARBA" id="ARBA00022840"/>
    </source>
</evidence>
<reference evidence="13" key="1">
    <citation type="journal article" date="2019" name="Int. J. Syst. Evol. Microbiol.">
        <title>The Global Catalogue of Microorganisms (GCM) 10K type strain sequencing project: providing services to taxonomists for standard genome sequencing and annotation.</title>
        <authorList>
            <consortium name="The Broad Institute Genomics Platform"/>
            <consortium name="The Broad Institute Genome Sequencing Center for Infectious Disease"/>
            <person name="Wu L."/>
            <person name="Ma J."/>
        </authorList>
    </citation>
    <scope>NUCLEOTIDE SEQUENCE [LARGE SCALE GENOMIC DNA]</scope>
    <source>
        <strain evidence="13">JCM 3146</strain>
    </source>
</reference>
<dbReference type="Pfam" id="PF00772">
    <property type="entry name" value="DnaB"/>
    <property type="match status" value="1"/>
</dbReference>
<gene>
    <name evidence="12" type="primary">dnaB_2</name>
    <name evidence="12" type="ORF">GCM10010151_41800</name>
</gene>
<evidence type="ECO:0000256" key="8">
    <source>
        <dbReference type="ARBA" id="ARBA00023235"/>
    </source>
</evidence>
<dbReference type="Gene3D" id="1.10.860.10">
    <property type="entry name" value="DNAb Helicase, Chain A"/>
    <property type="match status" value="1"/>
</dbReference>
<dbReference type="EMBL" id="BAAABM010000037">
    <property type="protein sequence ID" value="GAA0347731.1"/>
    <property type="molecule type" value="Genomic_DNA"/>
</dbReference>
<comment type="similarity">
    <text evidence="1">Belongs to the helicase family. DnaB subfamily.</text>
</comment>
<dbReference type="CDD" id="cd00984">
    <property type="entry name" value="DnaB_C"/>
    <property type="match status" value="1"/>
</dbReference>
<keyword evidence="4" id="KW-0378">Hydrolase</keyword>
<name>A0ABP3GKU0_9ACTN</name>
<dbReference type="SUPFAM" id="SSF48024">
    <property type="entry name" value="N-terminal domain of DnaB helicase"/>
    <property type="match status" value="1"/>
</dbReference>
<keyword evidence="3" id="KW-0547">Nucleotide-binding</keyword>
<dbReference type="PROSITE" id="PS51199">
    <property type="entry name" value="SF4_HELICASE"/>
    <property type="match status" value="1"/>
</dbReference>
<evidence type="ECO:0000256" key="7">
    <source>
        <dbReference type="ARBA" id="ARBA00023125"/>
    </source>
</evidence>
<feature type="domain" description="SF4 helicase" evidence="11">
    <location>
        <begin position="180"/>
        <end position="444"/>
    </location>
</feature>